<keyword evidence="1" id="KW-0812">Transmembrane</keyword>
<dbReference type="AlphaFoldDB" id="A0A662ZFP5"/>
<name>A0A662ZFP5_9GAMM</name>
<feature type="transmembrane region" description="Helical" evidence="1">
    <location>
        <begin position="35"/>
        <end position="53"/>
    </location>
</feature>
<dbReference type="RefSeq" id="WP_093139966.1">
    <property type="nucleotide sequence ID" value="NZ_FOXF01000002.1"/>
</dbReference>
<dbReference type="EMBL" id="FOXF01000002">
    <property type="protein sequence ID" value="SFP00227.1"/>
    <property type="molecule type" value="Genomic_DNA"/>
</dbReference>
<accession>A0A662ZFP5</accession>
<dbReference type="Proteomes" id="UP000243745">
    <property type="component" value="Unassembled WGS sequence"/>
</dbReference>
<keyword evidence="1" id="KW-1133">Transmembrane helix</keyword>
<reference evidence="2 3" key="1">
    <citation type="submission" date="2016-10" db="EMBL/GenBank/DDBJ databases">
        <authorList>
            <person name="Varghese N."/>
            <person name="Submissions S."/>
        </authorList>
    </citation>
    <scope>NUCLEOTIDE SEQUENCE [LARGE SCALE GENOMIC DNA]</scope>
    <source>
        <strain evidence="2 3">DSM 1361</strain>
    </source>
</reference>
<gene>
    <name evidence="2" type="ORF">SAMN02910344_00131</name>
</gene>
<evidence type="ECO:0000256" key="1">
    <source>
        <dbReference type="SAM" id="Phobius"/>
    </source>
</evidence>
<keyword evidence="3" id="KW-1185">Reference proteome</keyword>
<evidence type="ECO:0000313" key="2">
    <source>
        <dbReference type="EMBL" id="SFP00227.1"/>
    </source>
</evidence>
<proteinExistence type="predicted"/>
<sequence>MQKSILEIILRFLFSGSSQRYGRGYGRSYGRRGRFSIIGIILLLIGVEFASLWTNGDAKLPTSLEPEAYQQQTERVQDSERTQTYADSQQLRHHYTFRNDRLLNQHYEKHGREMGFSNAQAYQEAALNVVNNPASFHKVEMDDGDDVYYLEITNEFVIVSTDGYIRTYFKPSNGIKYYYSK</sequence>
<evidence type="ECO:0000313" key="3">
    <source>
        <dbReference type="Proteomes" id="UP000243745"/>
    </source>
</evidence>
<keyword evidence="1" id="KW-0472">Membrane</keyword>
<protein>
    <submittedName>
        <fullName evidence="2">Uncharacterized protein</fullName>
    </submittedName>
</protein>
<organism evidence="2 3">
    <name type="scientific">Ruminobacter amylophilus</name>
    <dbReference type="NCBI Taxonomy" id="867"/>
    <lineage>
        <taxon>Bacteria</taxon>
        <taxon>Pseudomonadati</taxon>
        <taxon>Pseudomonadota</taxon>
        <taxon>Gammaproteobacteria</taxon>
        <taxon>Aeromonadales</taxon>
        <taxon>Succinivibrionaceae</taxon>
        <taxon>Ruminobacter</taxon>
    </lineage>
</organism>
<dbReference type="OrthoDB" id="9813146at2"/>